<protein>
    <submittedName>
        <fullName evidence="2">Uncharacterized protein</fullName>
    </submittedName>
</protein>
<dbReference type="InterPro" id="IPR029167">
    <property type="entry name" value="Mug117"/>
</dbReference>
<name>A0A9P8UCT7_9PEZI</name>
<dbReference type="SUPFAM" id="SSF55221">
    <property type="entry name" value="Yeast killer toxins"/>
    <property type="match status" value="1"/>
</dbReference>
<feature type="signal peptide" evidence="1">
    <location>
        <begin position="1"/>
        <end position="17"/>
    </location>
</feature>
<dbReference type="RefSeq" id="XP_045952751.1">
    <property type="nucleotide sequence ID" value="XM_046108648.1"/>
</dbReference>
<evidence type="ECO:0000256" key="1">
    <source>
        <dbReference type="SAM" id="SignalP"/>
    </source>
</evidence>
<dbReference type="Proteomes" id="UP000758603">
    <property type="component" value="Unassembled WGS sequence"/>
</dbReference>
<keyword evidence="3" id="KW-1185">Reference proteome</keyword>
<dbReference type="AlphaFoldDB" id="A0A9P8UCT7"/>
<gene>
    <name evidence="2" type="ORF">BKA67DRAFT_669028</name>
</gene>
<dbReference type="Pfam" id="PF15474">
    <property type="entry name" value="MU117"/>
    <property type="match status" value="1"/>
</dbReference>
<comment type="caution">
    <text evidence="2">The sequence shown here is derived from an EMBL/GenBank/DDBJ whole genome shotgun (WGS) entry which is preliminary data.</text>
</comment>
<organism evidence="2 3">
    <name type="scientific">Truncatella angustata</name>
    <dbReference type="NCBI Taxonomy" id="152316"/>
    <lineage>
        <taxon>Eukaryota</taxon>
        <taxon>Fungi</taxon>
        <taxon>Dikarya</taxon>
        <taxon>Ascomycota</taxon>
        <taxon>Pezizomycotina</taxon>
        <taxon>Sordariomycetes</taxon>
        <taxon>Xylariomycetidae</taxon>
        <taxon>Amphisphaeriales</taxon>
        <taxon>Sporocadaceae</taxon>
        <taxon>Truncatella</taxon>
    </lineage>
</organism>
<proteinExistence type="predicted"/>
<dbReference type="EMBL" id="JAGPXC010000010">
    <property type="protein sequence ID" value="KAH6646237.1"/>
    <property type="molecule type" value="Genomic_DNA"/>
</dbReference>
<accession>A0A9P8UCT7</accession>
<sequence>MQFAVIATSLLAGLASAAAVAQPEQSPKAAPIFARDAYNCQGSGLCATSPNLKRDCDIAVNDMLVRNDDINYGSSDSGKSVDGAQRGHCKVFVAGPAACSKSGNSIWYDYQDIRSHGCNICGTKNWGNNNECRTTINYVL</sequence>
<feature type="chain" id="PRO_5040514936" evidence="1">
    <location>
        <begin position="18"/>
        <end position="140"/>
    </location>
</feature>
<evidence type="ECO:0000313" key="3">
    <source>
        <dbReference type="Proteomes" id="UP000758603"/>
    </source>
</evidence>
<dbReference type="GO" id="GO:0005576">
    <property type="term" value="C:extracellular region"/>
    <property type="evidence" value="ECO:0007669"/>
    <property type="project" value="InterPro"/>
</dbReference>
<dbReference type="Gene3D" id="3.30.430.10">
    <property type="entry name" value="Killer Toxin P4, subunit A"/>
    <property type="match status" value="1"/>
</dbReference>
<evidence type="ECO:0000313" key="2">
    <source>
        <dbReference type="EMBL" id="KAH6646237.1"/>
    </source>
</evidence>
<keyword evidence="1" id="KW-0732">Signal</keyword>
<dbReference type="InterPro" id="IPR011329">
    <property type="entry name" value="Killer_tox_Kp4/SMK"/>
</dbReference>
<dbReference type="GeneID" id="70137539"/>
<reference evidence="2" key="1">
    <citation type="journal article" date="2021" name="Nat. Commun.">
        <title>Genetic determinants of endophytism in the Arabidopsis root mycobiome.</title>
        <authorList>
            <person name="Mesny F."/>
            <person name="Miyauchi S."/>
            <person name="Thiergart T."/>
            <person name="Pickel B."/>
            <person name="Atanasova L."/>
            <person name="Karlsson M."/>
            <person name="Huettel B."/>
            <person name="Barry K.W."/>
            <person name="Haridas S."/>
            <person name="Chen C."/>
            <person name="Bauer D."/>
            <person name="Andreopoulos W."/>
            <person name="Pangilinan J."/>
            <person name="LaButti K."/>
            <person name="Riley R."/>
            <person name="Lipzen A."/>
            <person name="Clum A."/>
            <person name="Drula E."/>
            <person name="Henrissat B."/>
            <person name="Kohler A."/>
            <person name="Grigoriev I.V."/>
            <person name="Martin F.M."/>
            <person name="Hacquard S."/>
        </authorList>
    </citation>
    <scope>NUCLEOTIDE SEQUENCE</scope>
    <source>
        <strain evidence="2">MPI-SDFR-AT-0073</strain>
    </source>
</reference>
<dbReference type="OrthoDB" id="1896086at2759"/>